<keyword evidence="3" id="KW-0812">Transmembrane</keyword>
<feature type="chain" id="PRO_5046264772" description="Outer membrane protein TolC" evidence="7">
    <location>
        <begin position="20"/>
        <end position="412"/>
    </location>
</feature>
<comment type="subcellular location">
    <subcellularLocation>
        <location evidence="1">Cell outer membrane</location>
    </subcellularLocation>
</comment>
<dbReference type="Proteomes" id="UP000765802">
    <property type="component" value="Unassembled WGS sequence"/>
</dbReference>
<keyword evidence="5" id="KW-0998">Cell outer membrane</keyword>
<dbReference type="EMBL" id="MBUA01000001">
    <property type="protein sequence ID" value="MBC6489663.1"/>
    <property type="molecule type" value="Genomic_DNA"/>
</dbReference>
<keyword evidence="9" id="KW-1185">Reference proteome</keyword>
<keyword evidence="4" id="KW-0472">Membrane</keyword>
<sequence length="412" mass="47131">MGKYFLVMFMLIIAGHAGAQKTLDYYINSGLQNSPLLKDYQYQVQSNKIDSQRLRANFRPLVNGSTAGTYAPVVKNWGYDGAITNIHTYNALVSVSQTIVGKQNLNNQYLAIQLQNLGLQNQGKISEQDLKRSITQQYITTYGDLQQINFNQEMLTLLKEEEAILKRLAEKGVYKQTDFLSFLVNVQQQELLIKQLRIQYQNDFATLNYITGLNDTAFTVLNAPSGLDINLPPIEQTVFYQQFHIDSLKIIAADKQIDFAYKPRMGLYADGGYNSSFIATPLRNFGISAGVTVTVPIYDGRQRKMLHQKNSIAEQNRQNYRDFFSKQYQQQIIQLQQQLSQTEQLIEQTSTQIKYADGLIKAQRQQLVTGDVRIADYIIAIGNYLNAKNIITQNSIARLQILNQINYWNRKQ</sequence>
<keyword evidence="7" id="KW-0732">Signal</keyword>
<accession>A0ABR7M3R7</accession>
<protein>
    <recommendedName>
        <fullName evidence="10">Outer membrane protein TolC</fullName>
    </recommendedName>
</protein>
<dbReference type="Gene3D" id="1.20.1600.10">
    <property type="entry name" value="Outer membrane efflux proteins (OEP)"/>
    <property type="match status" value="1"/>
</dbReference>
<dbReference type="PANTHER" id="PTHR30026:SF20">
    <property type="entry name" value="OUTER MEMBRANE PROTEIN TOLC"/>
    <property type="match status" value="1"/>
</dbReference>
<keyword evidence="6" id="KW-0175">Coiled coil</keyword>
<evidence type="ECO:0000256" key="7">
    <source>
        <dbReference type="SAM" id="SignalP"/>
    </source>
</evidence>
<evidence type="ECO:0008006" key="10">
    <source>
        <dbReference type="Google" id="ProtNLM"/>
    </source>
</evidence>
<evidence type="ECO:0000313" key="8">
    <source>
        <dbReference type="EMBL" id="MBC6489663.1"/>
    </source>
</evidence>
<evidence type="ECO:0000256" key="2">
    <source>
        <dbReference type="ARBA" id="ARBA00022452"/>
    </source>
</evidence>
<name>A0ABR7M3R7_9BACT</name>
<feature type="coiled-coil region" evidence="6">
    <location>
        <begin position="325"/>
        <end position="352"/>
    </location>
</feature>
<dbReference type="PANTHER" id="PTHR30026">
    <property type="entry name" value="OUTER MEMBRANE PROTEIN TOLC"/>
    <property type="match status" value="1"/>
</dbReference>
<evidence type="ECO:0000256" key="6">
    <source>
        <dbReference type="SAM" id="Coils"/>
    </source>
</evidence>
<evidence type="ECO:0000256" key="1">
    <source>
        <dbReference type="ARBA" id="ARBA00004442"/>
    </source>
</evidence>
<gene>
    <name evidence="8" type="ORF">BC349_01680</name>
</gene>
<dbReference type="RefSeq" id="WP_379802214.1">
    <property type="nucleotide sequence ID" value="NZ_JBHULF010000006.1"/>
</dbReference>
<feature type="signal peptide" evidence="7">
    <location>
        <begin position="1"/>
        <end position="19"/>
    </location>
</feature>
<evidence type="ECO:0000313" key="9">
    <source>
        <dbReference type="Proteomes" id="UP000765802"/>
    </source>
</evidence>
<evidence type="ECO:0000256" key="5">
    <source>
        <dbReference type="ARBA" id="ARBA00023237"/>
    </source>
</evidence>
<proteinExistence type="predicted"/>
<dbReference type="InterPro" id="IPR051906">
    <property type="entry name" value="TolC-like"/>
</dbReference>
<evidence type="ECO:0000256" key="3">
    <source>
        <dbReference type="ARBA" id="ARBA00022692"/>
    </source>
</evidence>
<keyword evidence="2" id="KW-1134">Transmembrane beta strand</keyword>
<evidence type="ECO:0000256" key="4">
    <source>
        <dbReference type="ARBA" id="ARBA00023136"/>
    </source>
</evidence>
<comment type="caution">
    <text evidence="8">The sequence shown here is derived from an EMBL/GenBank/DDBJ whole genome shotgun (WGS) entry which is preliminary data.</text>
</comment>
<dbReference type="SUPFAM" id="SSF56954">
    <property type="entry name" value="Outer membrane efflux proteins (OEP)"/>
    <property type="match status" value="1"/>
</dbReference>
<reference evidence="8 9" key="1">
    <citation type="submission" date="2016-07" db="EMBL/GenBank/DDBJ databases">
        <title>Genome analysis of Flavihumibacter stibioxidans YS-17.</title>
        <authorList>
            <person name="Shi K."/>
            <person name="Han Y."/>
            <person name="Wang G."/>
        </authorList>
    </citation>
    <scope>NUCLEOTIDE SEQUENCE [LARGE SCALE GENOMIC DNA]</scope>
    <source>
        <strain evidence="8 9">YS-17</strain>
    </source>
</reference>
<organism evidence="8 9">
    <name type="scientific">Flavihumibacter stibioxidans</name>
    <dbReference type="NCBI Taxonomy" id="1834163"/>
    <lineage>
        <taxon>Bacteria</taxon>
        <taxon>Pseudomonadati</taxon>
        <taxon>Bacteroidota</taxon>
        <taxon>Chitinophagia</taxon>
        <taxon>Chitinophagales</taxon>
        <taxon>Chitinophagaceae</taxon>
        <taxon>Flavihumibacter</taxon>
    </lineage>
</organism>